<dbReference type="GO" id="GO:0008237">
    <property type="term" value="F:metallopeptidase activity"/>
    <property type="evidence" value="ECO:0007669"/>
    <property type="project" value="UniProtKB-KW"/>
</dbReference>
<evidence type="ECO:0000256" key="4">
    <source>
        <dbReference type="ARBA" id="ARBA00022729"/>
    </source>
</evidence>
<evidence type="ECO:0000256" key="2">
    <source>
        <dbReference type="ARBA" id="ARBA00022670"/>
    </source>
</evidence>
<proteinExistence type="inferred from homology"/>
<name>A0A840TR62_9BACT</name>
<sequence>MKQPILTRWLVMLGVLAWLVSCKPEADFRPLDTFFHYQRITEIAIDTTVQKDFIAGIDRIDVPLALLYAKDADGNRIDLPDHLVQYLWEEVPLPDNHFRFTERGTYAIRAKFGQVLSAPVTFRVHGHQDIKLRLSVDYQRAGQPYHGTYVADSLTTARFSIGAWIGNKPIQDRSGARLYVNDSPLPDTLFTTRHPGLYTFKVRWQSIESNAIVLDARSPVKRLVIDLGLDARYFYADGKTRLTVELTALDENDRPMRPTPDLTLTQNGVNIPSGSVLSTQEVRAFTFRATGYGLTNQQVTINSVRDETFRVVRLPVIFHVNTSAYPAFTEKKVADMLAQVTQIYRGQYGVERPRAFNSADAYVEFYAAETDPAGRPLPQKGIDAVPLPQRKYTYYKSEDMKVLTDEAWKYYWNPDYYLNVWVTQIEEGFSFAYFPAWSTNLEGTSSYTKPEQPNYTFGTFFNYDHTAGVLAHELGHNLALDHVFSGAGYELNGCSATDPDECDDTPYYDRTAYQASMGSNPYQRTACDGTHFISSNVMDYFHTYENSFTRDQRRRMRHTLDKAYWLPTRFNNPNAPNGRAGLRVPNGYIQKPSQTVNMKRAI</sequence>
<reference evidence="10 11" key="1">
    <citation type="submission" date="2020-08" db="EMBL/GenBank/DDBJ databases">
        <title>Genomic Encyclopedia of Type Strains, Phase IV (KMG-IV): sequencing the most valuable type-strain genomes for metagenomic binning, comparative biology and taxonomic classification.</title>
        <authorList>
            <person name="Goeker M."/>
        </authorList>
    </citation>
    <scope>NUCLEOTIDE SEQUENCE [LARGE SCALE GENOMIC DNA]</scope>
    <source>
        <strain evidence="10 11">DSM 105074</strain>
    </source>
</reference>
<comment type="similarity">
    <text evidence="1">Belongs to the peptidase M43B family.</text>
</comment>
<evidence type="ECO:0000313" key="10">
    <source>
        <dbReference type="EMBL" id="MBB5283723.1"/>
    </source>
</evidence>
<dbReference type="RefSeq" id="WP_184173364.1">
    <property type="nucleotide sequence ID" value="NZ_JACHGF010000002.1"/>
</dbReference>
<evidence type="ECO:0000259" key="9">
    <source>
        <dbReference type="Pfam" id="PF05572"/>
    </source>
</evidence>
<keyword evidence="4" id="KW-0732">Signal</keyword>
<dbReference type="AlphaFoldDB" id="A0A840TR62"/>
<protein>
    <recommendedName>
        <fullName evidence="9">Peptidase M43 pregnancy-associated plasma-A domain-containing protein</fullName>
    </recommendedName>
</protein>
<dbReference type="PANTHER" id="PTHR47466">
    <property type="match status" value="1"/>
</dbReference>
<keyword evidence="6" id="KW-0862">Zinc</keyword>
<evidence type="ECO:0000313" key="11">
    <source>
        <dbReference type="Proteomes" id="UP000557307"/>
    </source>
</evidence>
<organism evidence="10 11">
    <name type="scientific">Rhabdobacter roseus</name>
    <dbReference type="NCBI Taxonomy" id="1655419"/>
    <lineage>
        <taxon>Bacteria</taxon>
        <taxon>Pseudomonadati</taxon>
        <taxon>Bacteroidota</taxon>
        <taxon>Cytophagia</taxon>
        <taxon>Cytophagales</taxon>
        <taxon>Cytophagaceae</taxon>
        <taxon>Rhabdobacter</taxon>
    </lineage>
</organism>
<keyword evidence="7" id="KW-0482">Metalloprotease</keyword>
<dbReference type="PROSITE" id="PS51257">
    <property type="entry name" value="PROKAR_LIPOPROTEIN"/>
    <property type="match status" value="1"/>
</dbReference>
<dbReference type="Proteomes" id="UP000557307">
    <property type="component" value="Unassembled WGS sequence"/>
</dbReference>
<evidence type="ECO:0000256" key="8">
    <source>
        <dbReference type="ARBA" id="ARBA00023157"/>
    </source>
</evidence>
<dbReference type="Pfam" id="PF05572">
    <property type="entry name" value="Peptidase_M43"/>
    <property type="match status" value="1"/>
</dbReference>
<evidence type="ECO:0000256" key="5">
    <source>
        <dbReference type="ARBA" id="ARBA00022801"/>
    </source>
</evidence>
<dbReference type="Gene3D" id="3.40.390.10">
    <property type="entry name" value="Collagenase (Catalytic Domain)"/>
    <property type="match status" value="1"/>
</dbReference>
<keyword evidence="2" id="KW-0645">Protease</keyword>
<dbReference type="InterPro" id="IPR008754">
    <property type="entry name" value="Peptidase_M43"/>
</dbReference>
<feature type="domain" description="Peptidase M43 pregnancy-associated plasma-A" evidence="9">
    <location>
        <begin position="406"/>
        <end position="561"/>
    </location>
</feature>
<evidence type="ECO:0000256" key="1">
    <source>
        <dbReference type="ARBA" id="ARBA00008721"/>
    </source>
</evidence>
<dbReference type="SUPFAM" id="SSF55486">
    <property type="entry name" value="Metalloproteases ('zincins'), catalytic domain"/>
    <property type="match status" value="1"/>
</dbReference>
<keyword evidence="8" id="KW-1015">Disulfide bond</keyword>
<dbReference type="InterPro" id="IPR024079">
    <property type="entry name" value="MetalloPept_cat_dom_sf"/>
</dbReference>
<gene>
    <name evidence="10" type="ORF">HNQ92_001849</name>
</gene>
<accession>A0A840TR62</accession>
<keyword evidence="11" id="KW-1185">Reference proteome</keyword>
<dbReference type="PANTHER" id="PTHR47466:SF1">
    <property type="entry name" value="METALLOPROTEASE MEP1 (AFU_ORTHOLOGUE AFUA_1G07730)-RELATED"/>
    <property type="match status" value="1"/>
</dbReference>
<evidence type="ECO:0000256" key="6">
    <source>
        <dbReference type="ARBA" id="ARBA00022833"/>
    </source>
</evidence>
<evidence type="ECO:0000256" key="7">
    <source>
        <dbReference type="ARBA" id="ARBA00023049"/>
    </source>
</evidence>
<dbReference type="GO" id="GO:0046872">
    <property type="term" value="F:metal ion binding"/>
    <property type="evidence" value="ECO:0007669"/>
    <property type="project" value="UniProtKB-KW"/>
</dbReference>
<evidence type="ECO:0000256" key="3">
    <source>
        <dbReference type="ARBA" id="ARBA00022723"/>
    </source>
</evidence>
<keyword evidence="3" id="KW-0479">Metal-binding</keyword>
<comment type="caution">
    <text evidence="10">The sequence shown here is derived from an EMBL/GenBank/DDBJ whole genome shotgun (WGS) entry which is preliminary data.</text>
</comment>
<dbReference type="EMBL" id="JACHGF010000002">
    <property type="protein sequence ID" value="MBB5283723.1"/>
    <property type="molecule type" value="Genomic_DNA"/>
</dbReference>
<keyword evidence="5" id="KW-0378">Hydrolase</keyword>
<dbReference type="GO" id="GO:0006508">
    <property type="term" value="P:proteolysis"/>
    <property type="evidence" value="ECO:0007669"/>
    <property type="project" value="UniProtKB-KW"/>
</dbReference>